<evidence type="ECO:0000256" key="9">
    <source>
        <dbReference type="ARBA" id="ARBA00022967"/>
    </source>
</evidence>
<dbReference type="Gene3D" id="3.40.1110.10">
    <property type="entry name" value="Calcium-transporting ATPase, cytoplasmic domain N"/>
    <property type="match status" value="2"/>
</dbReference>
<dbReference type="SUPFAM" id="SSF81665">
    <property type="entry name" value="Calcium ATPase, transmembrane domain M"/>
    <property type="match status" value="1"/>
</dbReference>
<feature type="compositionally biased region" description="Basic residues" evidence="14">
    <location>
        <begin position="571"/>
        <end position="588"/>
    </location>
</feature>
<feature type="domain" description="P-type ATPase N-terminal" evidence="16">
    <location>
        <begin position="26"/>
        <end position="82"/>
    </location>
</feature>
<accession>A0ABN7T7C7</accession>
<dbReference type="Gene3D" id="2.70.150.10">
    <property type="entry name" value="Calcium-transporting ATPase, cytoplasmic transduction domain A"/>
    <property type="match status" value="1"/>
</dbReference>
<feature type="compositionally biased region" description="Basic residues" evidence="14">
    <location>
        <begin position="465"/>
        <end position="475"/>
    </location>
</feature>
<dbReference type="SFLD" id="SFLDG00002">
    <property type="entry name" value="C1.7:_P-type_atpase_like"/>
    <property type="match status" value="1"/>
</dbReference>
<dbReference type="EMBL" id="OU015567">
    <property type="protein sequence ID" value="CAG5113708.1"/>
    <property type="molecule type" value="Genomic_DNA"/>
</dbReference>
<evidence type="ECO:0000256" key="14">
    <source>
        <dbReference type="SAM" id="MobiDB-lite"/>
    </source>
</evidence>
<dbReference type="InterPro" id="IPR006539">
    <property type="entry name" value="P-type_ATPase_IV"/>
</dbReference>
<evidence type="ECO:0000256" key="4">
    <source>
        <dbReference type="ARBA" id="ARBA00022692"/>
    </source>
</evidence>
<dbReference type="InterPro" id="IPR023298">
    <property type="entry name" value="ATPase_P-typ_TM_dom_sf"/>
</dbReference>
<dbReference type="InterPro" id="IPR008250">
    <property type="entry name" value="ATPase_P-typ_transduc_dom_A_sf"/>
</dbReference>
<dbReference type="InterPro" id="IPR044492">
    <property type="entry name" value="P_typ_ATPase_HD_dom"/>
</dbReference>
<evidence type="ECO:0000259" key="17">
    <source>
        <dbReference type="Pfam" id="PF16212"/>
    </source>
</evidence>
<feature type="transmembrane region" description="Helical" evidence="13">
    <location>
        <begin position="287"/>
        <end position="308"/>
    </location>
</feature>
<dbReference type="SUPFAM" id="SSF81653">
    <property type="entry name" value="Calcium ATPase, transduction domain A"/>
    <property type="match status" value="1"/>
</dbReference>
<dbReference type="NCBIfam" id="TIGR01652">
    <property type="entry name" value="ATPase-Plipid"/>
    <property type="match status" value="1"/>
</dbReference>
<feature type="transmembrane region" description="Helical" evidence="13">
    <location>
        <begin position="340"/>
        <end position="365"/>
    </location>
</feature>
<keyword evidence="10 13" id="KW-1133">Transmembrane helix</keyword>
<comment type="catalytic activity">
    <reaction evidence="12 13">
        <text>ATP + H2O + phospholipidSide 1 = ADP + phosphate + phospholipidSide 2.</text>
        <dbReference type="EC" id="7.6.2.1"/>
    </reaction>
</comment>
<dbReference type="PANTHER" id="PTHR24092">
    <property type="entry name" value="PROBABLE PHOSPHOLIPID-TRANSPORTING ATPASE"/>
    <property type="match status" value="1"/>
</dbReference>
<keyword evidence="8 13" id="KW-0460">Magnesium</keyword>
<evidence type="ECO:0000256" key="13">
    <source>
        <dbReference type="RuleBase" id="RU362033"/>
    </source>
</evidence>
<dbReference type="InterPro" id="IPR032630">
    <property type="entry name" value="P_typ_ATPase_c"/>
</dbReference>
<evidence type="ECO:0000256" key="6">
    <source>
        <dbReference type="ARBA" id="ARBA00022741"/>
    </source>
</evidence>
<evidence type="ECO:0000256" key="7">
    <source>
        <dbReference type="ARBA" id="ARBA00022840"/>
    </source>
</evidence>
<dbReference type="Gene3D" id="1.20.1110.10">
    <property type="entry name" value="Calcium-transporting ATPase, transmembrane domain"/>
    <property type="match status" value="1"/>
</dbReference>
<feature type="region of interest" description="Disordered" evidence="14">
    <location>
        <begin position="547"/>
        <end position="603"/>
    </location>
</feature>
<feature type="transmembrane region" description="Helical" evidence="13">
    <location>
        <begin position="78"/>
        <end position="96"/>
    </location>
</feature>
<feature type="region of interest" description="Disordered" evidence="14">
    <location>
        <begin position="455"/>
        <end position="499"/>
    </location>
</feature>
<feature type="domain" description="P-type ATPase C-terminal" evidence="17">
    <location>
        <begin position="993"/>
        <end position="1242"/>
    </location>
</feature>
<dbReference type="Proteomes" id="UP001158576">
    <property type="component" value="Chromosome 2"/>
</dbReference>
<evidence type="ECO:0000256" key="11">
    <source>
        <dbReference type="ARBA" id="ARBA00023136"/>
    </source>
</evidence>
<protein>
    <recommendedName>
        <fullName evidence="13">Phospholipid-transporting ATPase</fullName>
        <ecNumber evidence="13">7.6.2.1</ecNumber>
    </recommendedName>
</protein>
<feature type="domain" description="P-type ATPase A" evidence="15">
    <location>
        <begin position="122"/>
        <end position="247"/>
    </location>
</feature>
<dbReference type="EC" id="7.6.2.1" evidence="13"/>
<evidence type="ECO:0000256" key="1">
    <source>
        <dbReference type="ARBA" id="ARBA00004141"/>
    </source>
</evidence>
<evidence type="ECO:0000256" key="12">
    <source>
        <dbReference type="ARBA" id="ARBA00034036"/>
    </source>
</evidence>
<dbReference type="PRINTS" id="PR00119">
    <property type="entry name" value="CATATPASE"/>
</dbReference>
<feature type="transmembrane region" description="Helical" evidence="13">
    <location>
        <begin position="1141"/>
        <end position="1164"/>
    </location>
</feature>
<dbReference type="Gene3D" id="3.40.50.1000">
    <property type="entry name" value="HAD superfamily/HAD-like"/>
    <property type="match status" value="2"/>
</dbReference>
<dbReference type="InterPro" id="IPR032631">
    <property type="entry name" value="P-type_ATPase_N"/>
</dbReference>
<dbReference type="PANTHER" id="PTHR24092:SF218">
    <property type="entry name" value="PHOSPHOLIPID-TRANSPORTING ATPASE"/>
    <property type="match status" value="1"/>
</dbReference>
<dbReference type="SUPFAM" id="SSF56784">
    <property type="entry name" value="HAD-like"/>
    <property type="match status" value="1"/>
</dbReference>
<keyword evidence="5" id="KW-0479">Metal-binding</keyword>
<dbReference type="Pfam" id="PF13246">
    <property type="entry name" value="Cation_ATPase"/>
    <property type="match status" value="1"/>
</dbReference>
<dbReference type="Pfam" id="PF16209">
    <property type="entry name" value="PhoLip_ATPase_N"/>
    <property type="match status" value="1"/>
</dbReference>
<dbReference type="PROSITE" id="PS00154">
    <property type="entry name" value="ATPASE_E1_E2"/>
    <property type="match status" value="1"/>
</dbReference>
<gene>
    <name evidence="18" type="ORF">OKIOD_LOCUS16563</name>
</gene>
<feature type="transmembrane region" description="Helical" evidence="13">
    <location>
        <begin position="1212"/>
        <end position="1232"/>
    </location>
</feature>
<evidence type="ECO:0000259" key="15">
    <source>
        <dbReference type="Pfam" id="PF00122"/>
    </source>
</evidence>
<keyword evidence="19" id="KW-1185">Reference proteome</keyword>
<dbReference type="InterPro" id="IPR059000">
    <property type="entry name" value="ATPase_P-type_domA"/>
</dbReference>
<feature type="transmembrane region" description="Helical" evidence="13">
    <location>
        <begin position="1027"/>
        <end position="1045"/>
    </location>
</feature>
<comment type="subcellular location">
    <subcellularLocation>
        <location evidence="2">Endomembrane system</location>
    </subcellularLocation>
    <subcellularLocation>
        <location evidence="1 13">Membrane</location>
        <topology evidence="1 13">Multi-pass membrane protein</topology>
    </subcellularLocation>
</comment>
<evidence type="ECO:0000256" key="2">
    <source>
        <dbReference type="ARBA" id="ARBA00004308"/>
    </source>
</evidence>
<dbReference type="SUPFAM" id="SSF81660">
    <property type="entry name" value="Metal cation-transporting ATPase, ATP-binding domain N"/>
    <property type="match status" value="1"/>
</dbReference>
<evidence type="ECO:0000256" key="5">
    <source>
        <dbReference type="ARBA" id="ARBA00022723"/>
    </source>
</evidence>
<keyword evidence="4 13" id="KW-0812">Transmembrane</keyword>
<dbReference type="InterPro" id="IPR036412">
    <property type="entry name" value="HAD-like_sf"/>
</dbReference>
<evidence type="ECO:0000256" key="8">
    <source>
        <dbReference type="ARBA" id="ARBA00022842"/>
    </source>
</evidence>
<organism evidence="18 19">
    <name type="scientific">Oikopleura dioica</name>
    <name type="common">Tunicate</name>
    <dbReference type="NCBI Taxonomy" id="34765"/>
    <lineage>
        <taxon>Eukaryota</taxon>
        <taxon>Metazoa</taxon>
        <taxon>Chordata</taxon>
        <taxon>Tunicata</taxon>
        <taxon>Appendicularia</taxon>
        <taxon>Copelata</taxon>
        <taxon>Oikopleuridae</taxon>
        <taxon>Oikopleura</taxon>
    </lineage>
</organism>
<keyword evidence="9 13" id="KW-1278">Translocase</keyword>
<feature type="transmembrane region" description="Helical" evidence="13">
    <location>
        <begin position="1105"/>
        <end position="1129"/>
    </location>
</feature>
<dbReference type="Pfam" id="PF16212">
    <property type="entry name" value="PhoLip_ATPase_C"/>
    <property type="match status" value="1"/>
</dbReference>
<evidence type="ECO:0000313" key="18">
    <source>
        <dbReference type="EMBL" id="CAG5113708.1"/>
    </source>
</evidence>
<evidence type="ECO:0000259" key="16">
    <source>
        <dbReference type="Pfam" id="PF16209"/>
    </source>
</evidence>
<sequence length="1256" mass="142863">MGEYEVVPRQLHAFEEVKKRYSAAINRQLKLPPNSISTTKYSFLLFIPKNLFEQFHRFANIYFVFICIINFVPQVDAISPLLSLVPVICILAFTSIKDAVEDYRRHLSDKQINSQLCLVKTSEDTTVRKSWESLKVGDIIQIGLNEEIPADCLLIDSSNEANICFLETANLDGETNLKQKDVVDVDEYAQEENTCAMFPFILKTDKPNPDLTSFKGYLVPYDQSEQECENKILVKNRNVLYRGCILRNTDQIEALIIYAGKNTKAVLSNNDPPSKTSYMERLMNRDVIWCVVILLILCMSGAVAGVLWERDAHTSQLKGNWYIPRENEDEDNANATSTELFLVGFFMFLRMIVLLQILIPLSLYITIEIVKLFQAFFISNDLEMYSEEFDAGVVCRSLNITEELGNIQAIFSDKTGTLTENQMIFRCASVKETNYEHAANTKLILKTKSKTEISDGENLETGGRSVRKPKSAHFRKITEDQRHATKSPEPSETENYDPEINVFPDSELLLKLKSFDETDVDIRNFFLCLSCCNSVVLTMEQRGKKIKDAPETPKTRTPLDSVRDSFSTLGRKLKSVPKKMKRRKKSKSSQKSNEQPEENLTTVNERAIKPNTVDTERKVEGIANPTFSPDSPIRAQVDRAQLRLDFTAPKHLIFADDNNERADFLKEKDVLYESESPDEAALVYASKAYGVTLMARSERSVRITWPREGVKTFKCRYVLPFDSSRKMMSVILEDPDEPSGSLILTKGADSAVFSRVKNNSDVTKDHVDSYADEGLRTLCLAYRRISQQETLDIIKELADAEISGDEQALSTAFSLVEKDLHLVGATAIEDRLQDGVEESIRIIREAKIKLWVLTGDKVQTAVEVGRSCNLIKRTDHLQYLIQEDVDDALRQFLKMRGHDDPDKLASSVLVISGSNLEYILANEMKKFIKFCNLFGAVLCCRTTPKLKGDVVASVRQVLNLRSLSIGDGANDVTMIQEANIGVGISGHEGRQAVMASDYAMPRFRMLPRLLLVHGHWNYARIAQLIEYFFYKNALFILLIFIYQGFSGWSGANFIPDLYLILFMLLFNSIPPIINATIDRFLPSKLLMKEPSLYQYCAENKSYQPFLFWVAMLDSILQASVQFFIPLGIFYDANQFAIESTISVWTFGTIVAAGCLLATFFHLGIDTMSWTWVHIFFLIFSYALFLVIGLASNALPSTGQNEYWIMEYLFSDLWSWLTVLMVAFLSVLPRFIIKVLANTFSPSAQYFYREKHYQSNR</sequence>
<evidence type="ECO:0000256" key="10">
    <source>
        <dbReference type="ARBA" id="ARBA00022989"/>
    </source>
</evidence>
<dbReference type="InterPro" id="IPR023214">
    <property type="entry name" value="HAD_sf"/>
</dbReference>
<keyword evidence="11 13" id="KW-0472">Membrane</keyword>
<feature type="transmembrane region" description="Helical" evidence="13">
    <location>
        <begin position="1171"/>
        <end position="1192"/>
    </location>
</feature>
<proteinExistence type="inferred from homology"/>
<dbReference type="InterPro" id="IPR018303">
    <property type="entry name" value="ATPase_P-typ_P_site"/>
</dbReference>
<evidence type="ECO:0000256" key="3">
    <source>
        <dbReference type="ARBA" id="ARBA00008109"/>
    </source>
</evidence>
<dbReference type="InterPro" id="IPR023299">
    <property type="entry name" value="ATPase_P-typ_cyto_dom_N"/>
</dbReference>
<dbReference type="Pfam" id="PF00122">
    <property type="entry name" value="E1-E2_ATPase"/>
    <property type="match status" value="1"/>
</dbReference>
<dbReference type="NCBIfam" id="TIGR01494">
    <property type="entry name" value="ATPase_P-type"/>
    <property type="match status" value="2"/>
</dbReference>
<name>A0ABN7T7C7_OIKDI</name>
<keyword evidence="6 13" id="KW-0547">Nucleotide-binding</keyword>
<dbReference type="InterPro" id="IPR001757">
    <property type="entry name" value="P_typ_ATPase"/>
</dbReference>
<dbReference type="SFLD" id="SFLDS00003">
    <property type="entry name" value="Haloacid_Dehalogenase"/>
    <property type="match status" value="1"/>
</dbReference>
<feature type="transmembrane region" description="Helical" evidence="13">
    <location>
        <begin position="55"/>
        <end position="72"/>
    </location>
</feature>
<feature type="transmembrane region" description="Helical" evidence="13">
    <location>
        <begin position="1057"/>
        <end position="1077"/>
    </location>
</feature>
<keyword evidence="7 13" id="KW-0067">ATP-binding</keyword>
<evidence type="ECO:0000313" key="19">
    <source>
        <dbReference type="Proteomes" id="UP001158576"/>
    </source>
</evidence>
<dbReference type="SFLD" id="SFLDF00027">
    <property type="entry name" value="p-type_atpase"/>
    <property type="match status" value="1"/>
</dbReference>
<comment type="similarity">
    <text evidence="3 13">Belongs to the cation transport ATPase (P-type) (TC 3.A.3) family. Type IV subfamily.</text>
</comment>
<reference evidence="18 19" key="1">
    <citation type="submission" date="2021-04" db="EMBL/GenBank/DDBJ databases">
        <authorList>
            <person name="Bliznina A."/>
        </authorList>
    </citation>
    <scope>NUCLEOTIDE SEQUENCE [LARGE SCALE GENOMIC DNA]</scope>
</reference>